<dbReference type="AlphaFoldDB" id="A0A2B7ZVA7"/>
<evidence type="ECO:0000313" key="3">
    <source>
        <dbReference type="Proteomes" id="UP000226031"/>
    </source>
</evidence>
<keyword evidence="3" id="KW-1185">Reference proteome</keyword>
<feature type="compositionally biased region" description="Basic residues" evidence="1">
    <location>
        <begin position="279"/>
        <end position="288"/>
    </location>
</feature>
<comment type="caution">
    <text evidence="2">The sequence shown here is derived from an EMBL/GenBank/DDBJ whole genome shotgun (WGS) entry which is preliminary data.</text>
</comment>
<proteinExistence type="predicted"/>
<dbReference type="Proteomes" id="UP000226031">
    <property type="component" value="Unassembled WGS sequence"/>
</dbReference>
<feature type="compositionally biased region" description="Polar residues" evidence="1">
    <location>
        <begin position="233"/>
        <end position="256"/>
    </location>
</feature>
<feature type="region of interest" description="Disordered" evidence="1">
    <location>
        <begin position="148"/>
        <end position="195"/>
    </location>
</feature>
<feature type="region of interest" description="Disordered" evidence="1">
    <location>
        <begin position="211"/>
        <end position="303"/>
    </location>
</feature>
<evidence type="ECO:0000313" key="2">
    <source>
        <dbReference type="EMBL" id="PGH37139.1"/>
    </source>
</evidence>
<dbReference type="STRING" id="73230.A0A2B7ZVA7"/>
<dbReference type="EMBL" id="PDND01000001">
    <property type="protein sequence ID" value="PGH37139.1"/>
    <property type="molecule type" value="Genomic_DNA"/>
</dbReference>
<feature type="compositionally biased region" description="Low complexity" evidence="1">
    <location>
        <begin position="221"/>
        <end position="232"/>
    </location>
</feature>
<gene>
    <name evidence="2" type="ORF">GX50_00123</name>
</gene>
<reference evidence="2 3" key="1">
    <citation type="submission" date="2017-10" db="EMBL/GenBank/DDBJ databases">
        <title>Comparative genomics in systemic dimorphic fungi from Ajellomycetaceae.</title>
        <authorList>
            <person name="Munoz J.F."/>
            <person name="Mcewen J.G."/>
            <person name="Clay O.K."/>
            <person name="Cuomo C.A."/>
        </authorList>
    </citation>
    <scope>NUCLEOTIDE SEQUENCE [LARGE SCALE GENOMIC DNA]</scope>
    <source>
        <strain evidence="2 3">UAMH4076</strain>
    </source>
</reference>
<protein>
    <submittedName>
        <fullName evidence="2">Uncharacterized protein</fullName>
    </submittedName>
</protein>
<feature type="compositionally biased region" description="Basic and acidic residues" evidence="1">
    <location>
        <begin position="178"/>
        <end position="194"/>
    </location>
</feature>
<organism evidence="2 3">
    <name type="scientific">[Emmonsia] crescens</name>
    <dbReference type="NCBI Taxonomy" id="73230"/>
    <lineage>
        <taxon>Eukaryota</taxon>
        <taxon>Fungi</taxon>
        <taxon>Dikarya</taxon>
        <taxon>Ascomycota</taxon>
        <taxon>Pezizomycotina</taxon>
        <taxon>Eurotiomycetes</taxon>
        <taxon>Eurotiomycetidae</taxon>
        <taxon>Onygenales</taxon>
        <taxon>Ajellomycetaceae</taxon>
        <taxon>Emergomyces</taxon>
    </lineage>
</organism>
<feature type="compositionally biased region" description="Basic and acidic residues" evidence="1">
    <location>
        <begin position="148"/>
        <end position="157"/>
    </location>
</feature>
<feature type="compositionally biased region" description="Basic residues" evidence="1">
    <location>
        <begin position="158"/>
        <end position="168"/>
    </location>
</feature>
<name>A0A2B7ZVA7_9EURO</name>
<evidence type="ECO:0000256" key="1">
    <source>
        <dbReference type="SAM" id="MobiDB-lite"/>
    </source>
</evidence>
<accession>A0A2B7ZVA7</accession>
<sequence length="343" mass="39081">MLANELKAGPSLVELQVLQFRQPALKYPLSPATILRAVYLYFFSFNSCLHDPNHSLTLSRLKTHLPVTVDDDDRRDGCESTDADCGVDESDCLQRDRSWTPEPETYDPEQYAAWGRKHSGEDLYEQYEALFRERDSFKTEKCQETRRQLEREKERRKPVGKRNGRAWRHQQLVCADGESNKKTPEPDDPQEHQNKGAGALENAIQDVVKWQQNKEPEPESEPSTTEKGSSESMSSKNMGASQPQGSLPQLQKSTSDISHKARGAGTTINAPENKNGPCRSKRQRKVLNPKRESRRLAGHTPEYGMNKVKPAELRTHVTMPFEEKHVKAFSTLQLLIVRRMSNP</sequence>